<evidence type="ECO:0000313" key="1">
    <source>
        <dbReference type="EMBL" id="VAX02562.1"/>
    </source>
</evidence>
<gene>
    <name evidence="1" type="ORF">MNBD_GAMMA19-1144</name>
</gene>
<dbReference type="AlphaFoldDB" id="A0A3B1AFH9"/>
<dbReference type="EMBL" id="UOFV01000324">
    <property type="protein sequence ID" value="VAX02562.1"/>
    <property type="molecule type" value="Genomic_DNA"/>
</dbReference>
<organism evidence="1">
    <name type="scientific">hydrothermal vent metagenome</name>
    <dbReference type="NCBI Taxonomy" id="652676"/>
    <lineage>
        <taxon>unclassified sequences</taxon>
        <taxon>metagenomes</taxon>
        <taxon>ecological metagenomes</taxon>
    </lineage>
</organism>
<protein>
    <submittedName>
        <fullName evidence="1">Uncharacterized protein</fullName>
    </submittedName>
</protein>
<reference evidence="1" key="1">
    <citation type="submission" date="2018-06" db="EMBL/GenBank/DDBJ databases">
        <authorList>
            <person name="Zhirakovskaya E."/>
        </authorList>
    </citation>
    <scope>NUCLEOTIDE SEQUENCE</scope>
</reference>
<proteinExistence type="predicted"/>
<accession>A0A3B1AFH9</accession>
<sequence length="164" mass="18762">MKYLLLRNEKSVRDIADKAYKNLSDKARKQAEAALLKINPELKTFKSVRKGFIVRIPAIPEDSKSNRRNAIDPIENIAHEMSEKLKQFERSLDKKFVDLEIRQKGFVQSLKAAGKELKSQPNGTAATKILQKHITDSKKQNDKNKKLGIDALKKMQKTIATFDR</sequence>
<name>A0A3B1AFH9_9ZZZZ</name>